<name>A0A8A4TI40_SULCO</name>
<accession>A0A8A4TI40</accession>
<evidence type="ECO:0000256" key="1">
    <source>
        <dbReference type="SAM" id="MobiDB-lite"/>
    </source>
</evidence>
<gene>
    <name evidence="2" type="ORF">J3U87_27165</name>
</gene>
<reference evidence="2" key="1">
    <citation type="submission" date="2021-03" db="EMBL/GenBank/DDBJ databases">
        <title>Acanthopleuribacteraceae sp. M133.</title>
        <authorList>
            <person name="Wang G."/>
        </authorList>
    </citation>
    <scope>NUCLEOTIDE SEQUENCE</scope>
    <source>
        <strain evidence="2">M133</strain>
    </source>
</reference>
<feature type="region of interest" description="Disordered" evidence="1">
    <location>
        <begin position="91"/>
        <end position="112"/>
    </location>
</feature>
<feature type="compositionally biased region" description="Basic and acidic residues" evidence="1">
    <location>
        <begin position="91"/>
        <end position="104"/>
    </location>
</feature>
<dbReference type="AlphaFoldDB" id="A0A8A4TI40"/>
<evidence type="ECO:0000313" key="3">
    <source>
        <dbReference type="Proteomes" id="UP000663929"/>
    </source>
</evidence>
<dbReference type="KEGG" id="scor:J3U87_27165"/>
<sequence>MKGLVEKYIHVEFGKEHRGKIKHKSMQWLIADRELENHFRFLRPGQYNIEKKGANPVNMAHRFAWVRASKPGPFRAHRTWIRCLTTGTMEKTRAARGGDRDAFRGTRGSTPR</sequence>
<proteinExistence type="predicted"/>
<organism evidence="2 3">
    <name type="scientific">Sulfidibacter corallicola</name>
    <dbReference type="NCBI Taxonomy" id="2818388"/>
    <lineage>
        <taxon>Bacteria</taxon>
        <taxon>Pseudomonadati</taxon>
        <taxon>Acidobacteriota</taxon>
        <taxon>Holophagae</taxon>
        <taxon>Acanthopleuribacterales</taxon>
        <taxon>Acanthopleuribacteraceae</taxon>
        <taxon>Sulfidibacter</taxon>
    </lineage>
</organism>
<dbReference type="Proteomes" id="UP000663929">
    <property type="component" value="Chromosome"/>
</dbReference>
<dbReference type="EMBL" id="CP071793">
    <property type="protein sequence ID" value="QTD49283.1"/>
    <property type="molecule type" value="Genomic_DNA"/>
</dbReference>
<protein>
    <submittedName>
        <fullName evidence="2">Uncharacterized protein</fullName>
    </submittedName>
</protein>
<dbReference type="RefSeq" id="WP_237378924.1">
    <property type="nucleotide sequence ID" value="NZ_CP071793.1"/>
</dbReference>
<evidence type="ECO:0000313" key="2">
    <source>
        <dbReference type="EMBL" id="QTD49283.1"/>
    </source>
</evidence>
<keyword evidence="3" id="KW-1185">Reference proteome</keyword>